<sequence>MRLPPFQRYTRCMQLLGALLSGMLIGAAILNTLHIAKFQHMYNVNRGLQEQLEQYEQDIRNLNYYKSQHTVIKSIKLRIENGSANEQMRARLDELTESELIKRVKEHLSIFLGKSIYDIDSDARLARNLLKSMVYRDVYGKDYTIELKTVLLVDNVLQIWMTVKSYARPPS</sequence>
<feature type="domain" description="Sporulation membrane protein YtrI C-terminal" evidence="3">
    <location>
        <begin position="74"/>
        <end position="164"/>
    </location>
</feature>
<dbReference type="Proteomes" id="UP001596989">
    <property type="component" value="Unassembled WGS sequence"/>
</dbReference>
<keyword evidence="2" id="KW-0472">Membrane</keyword>
<name>A0ABW3HXL3_9BACL</name>
<keyword evidence="1" id="KW-0175">Coiled coil</keyword>
<keyword evidence="2" id="KW-1133">Transmembrane helix</keyword>
<comment type="caution">
    <text evidence="4">The sequence shown here is derived from an EMBL/GenBank/DDBJ whole genome shotgun (WGS) entry which is preliminary data.</text>
</comment>
<gene>
    <name evidence="4" type="ORF">ACFQ2I_23260</name>
</gene>
<reference evidence="5" key="1">
    <citation type="journal article" date="2019" name="Int. J. Syst. Evol. Microbiol.">
        <title>The Global Catalogue of Microorganisms (GCM) 10K type strain sequencing project: providing services to taxonomists for standard genome sequencing and annotation.</title>
        <authorList>
            <consortium name="The Broad Institute Genomics Platform"/>
            <consortium name="The Broad Institute Genome Sequencing Center for Infectious Disease"/>
            <person name="Wu L."/>
            <person name="Ma J."/>
        </authorList>
    </citation>
    <scope>NUCLEOTIDE SEQUENCE [LARGE SCALE GENOMIC DNA]</scope>
    <source>
        <strain evidence="5">CCUG 59129</strain>
    </source>
</reference>
<dbReference type="Pfam" id="PF26347">
    <property type="entry name" value="YtrI_sporulation"/>
    <property type="match status" value="1"/>
</dbReference>
<keyword evidence="2" id="KW-0812">Transmembrane</keyword>
<keyword evidence="5" id="KW-1185">Reference proteome</keyword>
<dbReference type="InterPro" id="IPR058620">
    <property type="entry name" value="YtrI_C"/>
</dbReference>
<dbReference type="RefSeq" id="WP_377568735.1">
    <property type="nucleotide sequence ID" value="NZ_JBHTJZ010000073.1"/>
</dbReference>
<dbReference type="EMBL" id="JBHTJZ010000073">
    <property type="protein sequence ID" value="MFD0962264.1"/>
    <property type="molecule type" value="Genomic_DNA"/>
</dbReference>
<protein>
    <recommendedName>
        <fullName evidence="3">Sporulation membrane protein YtrI C-terminal domain-containing protein</fullName>
    </recommendedName>
</protein>
<evidence type="ECO:0000313" key="4">
    <source>
        <dbReference type="EMBL" id="MFD0962264.1"/>
    </source>
</evidence>
<evidence type="ECO:0000256" key="1">
    <source>
        <dbReference type="SAM" id="Coils"/>
    </source>
</evidence>
<proteinExistence type="predicted"/>
<evidence type="ECO:0000313" key="5">
    <source>
        <dbReference type="Proteomes" id="UP001596989"/>
    </source>
</evidence>
<organism evidence="4 5">
    <name type="scientific">Paenibacillus chungangensis</name>
    <dbReference type="NCBI Taxonomy" id="696535"/>
    <lineage>
        <taxon>Bacteria</taxon>
        <taxon>Bacillati</taxon>
        <taxon>Bacillota</taxon>
        <taxon>Bacilli</taxon>
        <taxon>Bacillales</taxon>
        <taxon>Paenibacillaceae</taxon>
        <taxon>Paenibacillus</taxon>
    </lineage>
</organism>
<feature type="transmembrane region" description="Helical" evidence="2">
    <location>
        <begin position="12"/>
        <end position="36"/>
    </location>
</feature>
<feature type="coiled-coil region" evidence="1">
    <location>
        <begin position="38"/>
        <end position="65"/>
    </location>
</feature>
<accession>A0ABW3HXL3</accession>
<evidence type="ECO:0000256" key="2">
    <source>
        <dbReference type="SAM" id="Phobius"/>
    </source>
</evidence>
<evidence type="ECO:0000259" key="3">
    <source>
        <dbReference type="Pfam" id="PF26347"/>
    </source>
</evidence>